<feature type="coiled-coil region" evidence="2">
    <location>
        <begin position="941"/>
        <end position="1006"/>
    </location>
</feature>
<feature type="compositionally biased region" description="Low complexity" evidence="3">
    <location>
        <begin position="1049"/>
        <end position="1063"/>
    </location>
</feature>
<gene>
    <name evidence="4" type="ORF">CINCED_3A005505</name>
</gene>
<evidence type="ECO:0000256" key="3">
    <source>
        <dbReference type="SAM" id="MobiDB-lite"/>
    </source>
</evidence>
<feature type="coiled-coil region" evidence="2">
    <location>
        <begin position="712"/>
        <end position="749"/>
    </location>
</feature>
<dbReference type="PANTHER" id="PTHR32083">
    <property type="entry name" value="CILIA AND FLAGELLA-ASSOCIATED PROTEIN 58-RELATED"/>
    <property type="match status" value="1"/>
</dbReference>
<protein>
    <submittedName>
        <fullName evidence="4">Uncharacterized protein</fullName>
    </submittedName>
</protein>
<evidence type="ECO:0000313" key="5">
    <source>
        <dbReference type="Proteomes" id="UP000325440"/>
    </source>
</evidence>
<dbReference type="EMBL" id="CABPRJ010001911">
    <property type="protein sequence ID" value="VVC41062.1"/>
    <property type="molecule type" value="Genomic_DNA"/>
</dbReference>
<dbReference type="Proteomes" id="UP000325440">
    <property type="component" value="Unassembled WGS sequence"/>
</dbReference>
<feature type="coiled-coil region" evidence="2">
    <location>
        <begin position="217"/>
        <end position="251"/>
    </location>
</feature>
<feature type="coiled-coil region" evidence="2">
    <location>
        <begin position="280"/>
        <end position="549"/>
    </location>
</feature>
<feature type="region of interest" description="Disordered" evidence="3">
    <location>
        <begin position="1044"/>
        <end position="1067"/>
    </location>
</feature>
<keyword evidence="5" id="KW-1185">Reference proteome</keyword>
<feature type="coiled-coil region" evidence="2">
    <location>
        <begin position="128"/>
        <end position="155"/>
    </location>
</feature>
<keyword evidence="1 2" id="KW-0175">Coiled coil</keyword>
<dbReference type="OrthoDB" id="2441647at2759"/>
<sequence length="1555" mass="181410">MEQKTTYIEDENDGELTTNQMKKKAQEIAKRFEKYHGRYHTSSSRCNTPLPITSADSIESIHSNSIGETSEKILLFRQYLEKDRKLVENSKIDEQNYDKDVQTYGEKVNVQDEKEIHDADYYESVISVQFQEEALHSLKRQVVELNEKVENYRNALHEKDLVLQMKIEKIDSLNKTIIHNNNLHLENVEAIKKTNLKVIHEERSRCTQKINHVAEEIIELQNSLDYVQQMCDQLKKDNIELSKKNNDLRNREINLRIDVENLSICYENEKKLEKLLKHNHESSKEIVENMEKELLHLKLENESLVERIDFLENNSMDNQEKYLETQLNIKDNEIHQLNLKYENLNKQFELNHESSKQIIENMEKELLKFKQANESLVERIASLENCSIDNQEKDNLQINLNMKDAEIQRLNLEYENLNKQFELNHESSRQIIENMEKELLKFKQANESLVERIASLENCSIDNQKKDNLQINLNMKNAEIQRLNVEYNKLNKQFENQTLETQQTESRWIQLKNAYLNDKDRMSALEKVIDELKINNDDLNTTNLKFTNQIKSLKGKLTMLNTENSTHKERIAYLINVIELETKKYQEALKKASLEYEINKNELIQQHDNDKILLLSCSNKLEENTLKLNEVNNQLETVLKENNSYKYECLELNNCLSKNDAQIFELNNVISELHKQTFQMTGELDLLKKENITLSEKLNGSSFENEDHKLLSERFQKQNKLLKVKIKTLKESENNRLLLQQQVVSLTNDIQASNQKSEFLAETNKQITTVLQNSEMELQNCYQLLNTIETKLNLQNQNIYTLRCILINLATLFSFDDCIESDGNLLKMVDSICNTVPEDIELQICIKKLILGSIYIFEYIIKLNNLHKHSKVELIAPAKVEKLVVEVVDKVKLSTQNEYHNQNNELVNLTEYLEHDALKSNISSGILEMKEVSTDLNGPMVKNIKNENNELKQFLKNIKEKLGLINTDEMNDVQLQNSLSELEFIIQEIKNENLQLKNQYLELQKSVSIQALEQPNIQKIDKYSNLNTQNVFYQSIEHLEENVDEENPSLLSDNQLSNSNKSKSTVESVAMNGDSKVLLARYKNLKSRFKEVRVKTVELEKKVTSLTCDLECANSKYKQLNDQYADVNETHEADIVQCQSEIENLMSEKLEAYRKLETLKEKHEILQNDYDQLKSNLDDNMVSDTETKSPHINEQYMILKQQLNDTQHLIDTAYSRVLCEWPPIDANSDWVINQSRKLDEIVYAKIDSKSNSSNNYDKYFYGFDLSGPEANQLKSCLTVIHTLTMSIITGDRVIDNSTSDVIITLMSALKTYTELFIDIIFLKNISQSNLVDELFKLSKDLKLFDVEKTDKSNKSFSKEPSSSEESVKPLNIIEEKPLEKEDIFQFQQAIAERDQLIKFLSDKISKSEYLNTKRNIDDIRLVRDKLDKALTAVHERDVRCNELTLELTRLLEERDMLQLKLSNSIRQIQLLSDDKSNVSEEKYGSKNIDDKLEELHSLEYIRDAGLFTDQEQRHMSQMELHQSHQASSITPLGANSSDVTEKANTSQSWFKDVLW</sequence>
<evidence type="ECO:0000256" key="2">
    <source>
        <dbReference type="SAM" id="Coils"/>
    </source>
</evidence>
<reference evidence="4 5" key="1">
    <citation type="submission" date="2019-08" db="EMBL/GenBank/DDBJ databases">
        <authorList>
            <person name="Alioto T."/>
            <person name="Alioto T."/>
            <person name="Gomez Garrido J."/>
        </authorList>
    </citation>
    <scope>NUCLEOTIDE SEQUENCE [LARGE SCALE GENOMIC DNA]</scope>
</reference>
<feature type="coiled-coil region" evidence="2">
    <location>
        <begin position="1082"/>
        <end position="1176"/>
    </location>
</feature>
<accession>A0A5E4N8G0</accession>
<dbReference type="PANTHER" id="PTHR32083:SF48">
    <property type="entry name" value="TRANS-GOLGI NETWORK-LOCALIZED SYP41-INTERACTING PROTEIN 1"/>
    <property type="match status" value="1"/>
</dbReference>
<feature type="compositionally biased region" description="Polar residues" evidence="3">
    <location>
        <begin position="1519"/>
        <end position="1543"/>
    </location>
</feature>
<organism evidence="4 5">
    <name type="scientific">Cinara cedri</name>
    <dbReference type="NCBI Taxonomy" id="506608"/>
    <lineage>
        <taxon>Eukaryota</taxon>
        <taxon>Metazoa</taxon>
        <taxon>Ecdysozoa</taxon>
        <taxon>Arthropoda</taxon>
        <taxon>Hexapoda</taxon>
        <taxon>Insecta</taxon>
        <taxon>Pterygota</taxon>
        <taxon>Neoptera</taxon>
        <taxon>Paraneoptera</taxon>
        <taxon>Hemiptera</taxon>
        <taxon>Sternorrhyncha</taxon>
        <taxon>Aphidomorpha</taxon>
        <taxon>Aphidoidea</taxon>
        <taxon>Aphididae</taxon>
        <taxon>Lachninae</taxon>
        <taxon>Cinara</taxon>
    </lineage>
</organism>
<feature type="coiled-coil region" evidence="2">
    <location>
        <begin position="621"/>
        <end position="648"/>
    </location>
</feature>
<name>A0A5E4N8G0_9HEMI</name>
<evidence type="ECO:0000256" key="1">
    <source>
        <dbReference type="ARBA" id="ARBA00023054"/>
    </source>
</evidence>
<evidence type="ECO:0000313" key="4">
    <source>
        <dbReference type="EMBL" id="VVC41062.1"/>
    </source>
</evidence>
<dbReference type="GO" id="GO:0005856">
    <property type="term" value="C:cytoskeleton"/>
    <property type="evidence" value="ECO:0007669"/>
    <property type="project" value="TreeGrafter"/>
</dbReference>
<proteinExistence type="predicted"/>
<feature type="region of interest" description="Disordered" evidence="3">
    <location>
        <begin position="1513"/>
        <end position="1543"/>
    </location>
</feature>